<sequence>MRNEMLSRLIPDRFVLLLLGAVLFGWLLPVSGQGLEIAQDISFISIFALFFLHGLRLPRHEVVKAARSWKVQGAMLAFTFGIMPLAGLAIAMGAGWMLPTALATGIVYCAMLPSTVQSAISYSSMGGGNVAGSVVGAALSNLAGIILTPAMVALALGASSGVAIGGDTIIRIATMLLLPFALGQIMQAWLGGWAQRQKVMLSFFDRLVILIAVYVAFAGAVNAGSLSALDMGTMATLCALLGLLLVFAFAGAWFFGRVLGLDRADRISLVFAGAQKSIATGAPMAAILFGSSAGLIVFPAIIYHMAQLIVSAPLATRFARGS</sequence>
<dbReference type="EMBL" id="JBHUEL010000002">
    <property type="protein sequence ID" value="MFD1765513.1"/>
    <property type="molecule type" value="Genomic_DNA"/>
</dbReference>
<keyword evidence="1" id="KW-1133">Transmembrane helix</keyword>
<dbReference type="RefSeq" id="WP_381510815.1">
    <property type="nucleotide sequence ID" value="NZ_JBHUEL010000002.1"/>
</dbReference>
<proteinExistence type="predicted"/>
<feature type="transmembrane region" description="Helical" evidence="1">
    <location>
        <begin position="134"/>
        <end position="157"/>
    </location>
</feature>
<protein>
    <submittedName>
        <fullName evidence="2">Bile acid:sodium symporter family protein</fullName>
    </submittedName>
</protein>
<comment type="caution">
    <text evidence="2">The sequence shown here is derived from an EMBL/GenBank/DDBJ whole genome shotgun (WGS) entry which is preliminary data.</text>
</comment>
<feature type="transmembrane region" description="Helical" evidence="1">
    <location>
        <begin position="71"/>
        <end position="96"/>
    </location>
</feature>
<keyword evidence="1" id="KW-0812">Transmembrane</keyword>
<evidence type="ECO:0000313" key="3">
    <source>
        <dbReference type="Proteomes" id="UP001597215"/>
    </source>
</evidence>
<name>A0ABW4M8Z2_9SPHN</name>
<feature type="transmembrane region" description="Helical" evidence="1">
    <location>
        <begin position="233"/>
        <end position="255"/>
    </location>
</feature>
<accession>A0ABW4M8Z2</accession>
<dbReference type="PANTHER" id="PTHR18640:SF5">
    <property type="entry name" value="SODIUM_BILE ACID COTRANSPORTER 7"/>
    <property type="match status" value="1"/>
</dbReference>
<keyword evidence="1" id="KW-0472">Membrane</keyword>
<evidence type="ECO:0000256" key="1">
    <source>
        <dbReference type="SAM" id="Phobius"/>
    </source>
</evidence>
<feature type="transmembrane region" description="Helical" evidence="1">
    <location>
        <begin position="203"/>
        <end position="221"/>
    </location>
</feature>
<evidence type="ECO:0000313" key="2">
    <source>
        <dbReference type="EMBL" id="MFD1765513.1"/>
    </source>
</evidence>
<dbReference type="PANTHER" id="PTHR18640">
    <property type="entry name" value="SOLUTE CARRIER FAMILY 10 MEMBER 7"/>
    <property type="match status" value="1"/>
</dbReference>
<organism evidence="2 3">
    <name type="scientific">Sphingorhabdus buctiana</name>
    <dbReference type="NCBI Taxonomy" id="1508805"/>
    <lineage>
        <taxon>Bacteria</taxon>
        <taxon>Pseudomonadati</taxon>
        <taxon>Pseudomonadota</taxon>
        <taxon>Alphaproteobacteria</taxon>
        <taxon>Sphingomonadales</taxon>
        <taxon>Sphingomonadaceae</taxon>
        <taxon>Sphingorhabdus</taxon>
    </lineage>
</organism>
<dbReference type="InterPro" id="IPR016833">
    <property type="entry name" value="Put_Na-Bile_cotransptr"/>
</dbReference>
<dbReference type="Gene3D" id="1.20.1530.20">
    <property type="match status" value="1"/>
</dbReference>
<dbReference type="PIRSF" id="PIRSF026166">
    <property type="entry name" value="UCP026166"/>
    <property type="match status" value="1"/>
</dbReference>
<dbReference type="InterPro" id="IPR038770">
    <property type="entry name" value="Na+/solute_symporter_sf"/>
</dbReference>
<keyword evidence="3" id="KW-1185">Reference proteome</keyword>
<feature type="transmembrane region" description="Helical" evidence="1">
    <location>
        <begin position="169"/>
        <end position="191"/>
    </location>
</feature>
<dbReference type="Pfam" id="PF13593">
    <property type="entry name" value="SBF_like"/>
    <property type="match status" value="1"/>
</dbReference>
<gene>
    <name evidence="2" type="ORF">ACFSAG_01480</name>
</gene>
<feature type="transmembrane region" description="Helical" evidence="1">
    <location>
        <begin position="102"/>
        <end position="122"/>
    </location>
</feature>
<dbReference type="Proteomes" id="UP001597215">
    <property type="component" value="Unassembled WGS sequence"/>
</dbReference>
<feature type="transmembrane region" description="Helical" evidence="1">
    <location>
        <begin position="42"/>
        <end position="59"/>
    </location>
</feature>
<reference evidence="3" key="1">
    <citation type="journal article" date="2019" name="Int. J. Syst. Evol. Microbiol.">
        <title>The Global Catalogue of Microorganisms (GCM) 10K type strain sequencing project: providing services to taxonomists for standard genome sequencing and annotation.</title>
        <authorList>
            <consortium name="The Broad Institute Genomics Platform"/>
            <consortium name="The Broad Institute Genome Sequencing Center for Infectious Disease"/>
            <person name="Wu L."/>
            <person name="Ma J."/>
        </authorList>
    </citation>
    <scope>NUCLEOTIDE SEQUENCE [LARGE SCALE GENOMIC DNA]</scope>
    <source>
        <strain evidence="3">CGMCC 1.12449</strain>
    </source>
</reference>